<dbReference type="FunFam" id="3.30.40.10:FF:000022">
    <property type="entry name" value="E3 ubiquitin-protein ligase RING1-like"/>
    <property type="match status" value="1"/>
</dbReference>
<gene>
    <name evidence="10" type="ORF">O6P43_009220</name>
</gene>
<evidence type="ECO:0000313" key="11">
    <source>
        <dbReference type="Proteomes" id="UP001163823"/>
    </source>
</evidence>
<evidence type="ECO:0000256" key="2">
    <source>
        <dbReference type="ARBA" id="ARBA00012483"/>
    </source>
</evidence>
<proteinExistence type="predicted"/>
<keyword evidence="7" id="KW-0862">Zinc</keyword>
<evidence type="ECO:0000256" key="6">
    <source>
        <dbReference type="ARBA" id="ARBA00022786"/>
    </source>
</evidence>
<dbReference type="GO" id="GO:0008270">
    <property type="term" value="F:zinc ion binding"/>
    <property type="evidence" value="ECO:0007669"/>
    <property type="project" value="UniProtKB-KW"/>
</dbReference>
<feature type="domain" description="RING-type" evidence="9">
    <location>
        <begin position="344"/>
        <end position="385"/>
    </location>
</feature>
<dbReference type="Proteomes" id="UP001163823">
    <property type="component" value="Chromosome 4"/>
</dbReference>
<evidence type="ECO:0000256" key="7">
    <source>
        <dbReference type="ARBA" id="ARBA00022833"/>
    </source>
</evidence>
<dbReference type="InterPro" id="IPR013083">
    <property type="entry name" value="Znf_RING/FYVE/PHD"/>
</dbReference>
<sequence length="416" mass="46966">MAEFSTAQLSHQLIVEEELEESHPNQQLLHTQTLDCCTSSANPFANISWNSFESFCPQVSLDRQSYDSNWYSDSDSDSMSCFVTDLFENRSSESFHHCSDASLNAFPRSAYAFRQGNGSNYAEESELGFDAELDKLDAVSEVGEHSRSGGFGSRTDGLRVVVFDSESDSELDSVIEFDSGENDDNRISGFDDSDIRLCWDSIGLEDQRTIDNFFENFEWEEVDGRVNESESFGVVIDEVDLSVASGFSNGEEPDEDAMRYLEWEILLAVNNLERETNWGSDANEDSFFTVQDGYIYTADDTLLGQLVENESAIKGSPPAAKTVVENLPLVELTMEDLQKKIVSCAICKDEVLLEEKVMRLPCFHYYHGDCILPWLSIRNTCPVCRFELPTYDPDYERRKNQRAGNDLSGFVGQIQF</sequence>
<dbReference type="SMART" id="SM00184">
    <property type="entry name" value="RING"/>
    <property type="match status" value="1"/>
</dbReference>
<dbReference type="GO" id="GO:0005737">
    <property type="term" value="C:cytoplasm"/>
    <property type="evidence" value="ECO:0007669"/>
    <property type="project" value="TreeGrafter"/>
</dbReference>
<dbReference type="KEGG" id="qsa:O6P43_009220"/>
<keyword evidence="11" id="KW-1185">Reference proteome</keyword>
<protein>
    <recommendedName>
        <fullName evidence="2">RING-type E3 ubiquitin transferase</fullName>
        <ecNumber evidence="2">2.3.2.27</ecNumber>
    </recommendedName>
</protein>
<accession>A0AAD7PXS2</accession>
<dbReference type="PANTHER" id="PTHR15710:SF108">
    <property type="entry name" value="OS03G0286100 PROTEIN"/>
    <property type="match status" value="1"/>
</dbReference>
<keyword evidence="3" id="KW-0808">Transferase</keyword>
<keyword evidence="4" id="KW-0479">Metal-binding</keyword>
<dbReference type="PROSITE" id="PS50089">
    <property type="entry name" value="ZF_RING_2"/>
    <property type="match status" value="1"/>
</dbReference>
<dbReference type="Gene3D" id="3.30.40.10">
    <property type="entry name" value="Zinc/RING finger domain, C3HC4 (zinc finger)"/>
    <property type="match status" value="1"/>
</dbReference>
<evidence type="ECO:0000256" key="4">
    <source>
        <dbReference type="ARBA" id="ARBA00022723"/>
    </source>
</evidence>
<dbReference type="EC" id="2.3.2.27" evidence="2"/>
<dbReference type="GO" id="GO:0061630">
    <property type="term" value="F:ubiquitin protein ligase activity"/>
    <property type="evidence" value="ECO:0007669"/>
    <property type="project" value="UniProtKB-EC"/>
</dbReference>
<evidence type="ECO:0000259" key="9">
    <source>
        <dbReference type="PROSITE" id="PS50089"/>
    </source>
</evidence>
<comment type="caution">
    <text evidence="10">The sequence shown here is derived from an EMBL/GenBank/DDBJ whole genome shotgun (WGS) entry which is preliminary data.</text>
</comment>
<comment type="catalytic activity">
    <reaction evidence="1">
        <text>S-ubiquitinyl-[E2 ubiquitin-conjugating enzyme]-L-cysteine + [acceptor protein]-L-lysine = [E2 ubiquitin-conjugating enzyme]-L-cysteine + N(6)-ubiquitinyl-[acceptor protein]-L-lysine.</text>
        <dbReference type="EC" id="2.3.2.27"/>
    </reaction>
</comment>
<evidence type="ECO:0000256" key="5">
    <source>
        <dbReference type="ARBA" id="ARBA00022771"/>
    </source>
</evidence>
<reference evidence="10" key="1">
    <citation type="journal article" date="2023" name="Science">
        <title>Elucidation of the pathway for biosynthesis of saponin adjuvants from the soapbark tree.</title>
        <authorList>
            <person name="Reed J."/>
            <person name="Orme A."/>
            <person name="El-Demerdash A."/>
            <person name="Owen C."/>
            <person name="Martin L.B.B."/>
            <person name="Misra R.C."/>
            <person name="Kikuchi S."/>
            <person name="Rejzek M."/>
            <person name="Martin A.C."/>
            <person name="Harkess A."/>
            <person name="Leebens-Mack J."/>
            <person name="Louveau T."/>
            <person name="Stephenson M.J."/>
            <person name="Osbourn A."/>
        </authorList>
    </citation>
    <scope>NUCLEOTIDE SEQUENCE</scope>
    <source>
        <strain evidence="10">S10</strain>
    </source>
</reference>
<dbReference type="AlphaFoldDB" id="A0AAD7PXS2"/>
<dbReference type="Pfam" id="PF13639">
    <property type="entry name" value="zf-RING_2"/>
    <property type="match status" value="1"/>
</dbReference>
<dbReference type="InterPro" id="IPR001841">
    <property type="entry name" value="Znf_RING"/>
</dbReference>
<dbReference type="GO" id="GO:0016567">
    <property type="term" value="P:protein ubiquitination"/>
    <property type="evidence" value="ECO:0007669"/>
    <property type="project" value="TreeGrafter"/>
</dbReference>
<dbReference type="EMBL" id="JARAOO010000004">
    <property type="protein sequence ID" value="KAJ7971145.1"/>
    <property type="molecule type" value="Genomic_DNA"/>
</dbReference>
<evidence type="ECO:0000313" key="10">
    <source>
        <dbReference type="EMBL" id="KAJ7971145.1"/>
    </source>
</evidence>
<name>A0AAD7PXS2_QUISA</name>
<evidence type="ECO:0000256" key="8">
    <source>
        <dbReference type="PROSITE-ProRule" id="PRU00175"/>
    </source>
</evidence>
<evidence type="ECO:0000256" key="3">
    <source>
        <dbReference type="ARBA" id="ARBA00022679"/>
    </source>
</evidence>
<evidence type="ECO:0000256" key="1">
    <source>
        <dbReference type="ARBA" id="ARBA00000900"/>
    </source>
</evidence>
<dbReference type="SUPFAM" id="SSF57850">
    <property type="entry name" value="RING/U-box"/>
    <property type="match status" value="1"/>
</dbReference>
<keyword evidence="6" id="KW-0833">Ubl conjugation pathway</keyword>
<keyword evidence="5 8" id="KW-0863">Zinc-finger</keyword>
<dbReference type="PANTHER" id="PTHR15710">
    <property type="entry name" value="E3 UBIQUITIN-PROTEIN LIGASE PRAJA"/>
    <property type="match status" value="1"/>
</dbReference>
<organism evidence="10 11">
    <name type="scientific">Quillaja saponaria</name>
    <name type="common">Soap bark tree</name>
    <dbReference type="NCBI Taxonomy" id="32244"/>
    <lineage>
        <taxon>Eukaryota</taxon>
        <taxon>Viridiplantae</taxon>
        <taxon>Streptophyta</taxon>
        <taxon>Embryophyta</taxon>
        <taxon>Tracheophyta</taxon>
        <taxon>Spermatophyta</taxon>
        <taxon>Magnoliopsida</taxon>
        <taxon>eudicotyledons</taxon>
        <taxon>Gunneridae</taxon>
        <taxon>Pentapetalae</taxon>
        <taxon>rosids</taxon>
        <taxon>fabids</taxon>
        <taxon>Fabales</taxon>
        <taxon>Quillajaceae</taxon>
        <taxon>Quillaja</taxon>
    </lineage>
</organism>